<reference evidence="1 2" key="1">
    <citation type="journal article" date="2020" name="Microorganisms">
        <title>Osmotic Adaptation and Compatible Solute Biosynthesis of Phototrophic Bacteria as Revealed from Genome Analyses.</title>
        <authorList>
            <person name="Imhoff J.F."/>
            <person name="Rahn T."/>
            <person name="Kunzel S."/>
            <person name="Keller A."/>
            <person name="Neulinger S.C."/>
        </authorList>
    </citation>
    <scope>NUCLEOTIDE SEQUENCE [LARGE SCALE GENOMIC DNA]</scope>
    <source>
        <strain evidence="1 2">DSM 25653</strain>
    </source>
</reference>
<name>A0A9X0W9X6_9GAMM</name>
<gene>
    <name evidence="1" type="ORF">CKO42_13830</name>
</gene>
<evidence type="ECO:0000313" key="1">
    <source>
        <dbReference type="EMBL" id="MBK1619496.1"/>
    </source>
</evidence>
<evidence type="ECO:0000313" key="2">
    <source>
        <dbReference type="Proteomes" id="UP001138768"/>
    </source>
</evidence>
<sequence>MTIPPLVAEQRHLAGLLEAIQRCVYFLQASRAKAPWPLQPEELAARYKEIALFETLAAMNERFAKLQDTLGAYRALVQSSVQAPSAQRRRKRRSAKR</sequence>
<comment type="caution">
    <text evidence="1">The sequence shown here is derived from an EMBL/GenBank/DDBJ whole genome shotgun (WGS) entry which is preliminary data.</text>
</comment>
<dbReference type="AlphaFoldDB" id="A0A9X0W9X6"/>
<accession>A0A9X0W9X6</accession>
<dbReference type="EMBL" id="NRRY01000022">
    <property type="protein sequence ID" value="MBK1619496.1"/>
    <property type="molecule type" value="Genomic_DNA"/>
</dbReference>
<proteinExistence type="predicted"/>
<organism evidence="1 2">
    <name type="scientific">Lamprobacter modestohalophilus</name>
    <dbReference type="NCBI Taxonomy" id="1064514"/>
    <lineage>
        <taxon>Bacteria</taxon>
        <taxon>Pseudomonadati</taxon>
        <taxon>Pseudomonadota</taxon>
        <taxon>Gammaproteobacteria</taxon>
        <taxon>Chromatiales</taxon>
        <taxon>Chromatiaceae</taxon>
        <taxon>Lamprobacter</taxon>
    </lineage>
</organism>
<dbReference type="Proteomes" id="UP001138768">
    <property type="component" value="Unassembled WGS sequence"/>
</dbReference>
<protein>
    <submittedName>
        <fullName evidence="1">Uncharacterized protein</fullName>
    </submittedName>
</protein>
<keyword evidence="2" id="KW-1185">Reference proteome</keyword>
<dbReference type="RefSeq" id="WP_200244947.1">
    <property type="nucleotide sequence ID" value="NZ_NRRY01000022.1"/>
</dbReference>